<protein>
    <submittedName>
        <fullName evidence="2">Uncharacterized protein</fullName>
    </submittedName>
</protein>
<feature type="transmembrane region" description="Helical" evidence="1">
    <location>
        <begin position="148"/>
        <end position="165"/>
    </location>
</feature>
<accession>A0A284VJJ3</accession>
<dbReference type="EMBL" id="FZMP01000021">
    <property type="protein sequence ID" value="SNQ59377.1"/>
    <property type="molecule type" value="Genomic_DNA"/>
</dbReference>
<keyword evidence="1" id="KW-1133">Transmembrane helix</keyword>
<keyword evidence="1" id="KW-0812">Transmembrane</keyword>
<evidence type="ECO:0000256" key="1">
    <source>
        <dbReference type="SAM" id="Phobius"/>
    </source>
</evidence>
<dbReference type="RefSeq" id="WP_096203764.1">
    <property type="nucleotide sequence ID" value="NZ_FZMP01000021.1"/>
</dbReference>
<feature type="transmembrane region" description="Helical" evidence="1">
    <location>
        <begin position="7"/>
        <end position="25"/>
    </location>
</feature>
<organism evidence="2 3">
    <name type="scientific">Candidatus Methanoperedens nitratireducens</name>
    <dbReference type="NCBI Taxonomy" id="1392998"/>
    <lineage>
        <taxon>Archaea</taxon>
        <taxon>Methanobacteriati</taxon>
        <taxon>Methanobacteriota</taxon>
        <taxon>Stenosarchaea group</taxon>
        <taxon>Methanomicrobia</taxon>
        <taxon>Methanosarcinales</taxon>
        <taxon>ANME-2 cluster</taxon>
        <taxon>Candidatus Methanoperedentaceae</taxon>
        <taxon>Candidatus Methanoperedens</taxon>
    </lineage>
</organism>
<name>A0A284VJJ3_9EURY</name>
<sequence length="254" mass="29675">MNKPLSSGDAVSMLIMMVTGFYLIINSGINLYAGESAYVLTLAAGIGIIYALYRFYTRSVSSWSARPETLAEHFKTVLDGIEDSKANQEEILERLEAINYNIERVAVQENNKSLSPYSVHHITMLFRYNLLITLTLAFYIFIVFFPQWYTFYLSLITFILWWALITYHHQLWGKPEAWYWLIIPFLFIPLFVIVFTSLYPITIMFGILFSGLMAYSFLYYTWCRYTVTGIIPFDIGRRINDIKKKLKTKEPETN</sequence>
<feature type="transmembrane region" description="Helical" evidence="1">
    <location>
        <begin position="201"/>
        <end position="222"/>
    </location>
</feature>
<proteinExistence type="predicted"/>
<reference evidence="3" key="1">
    <citation type="submission" date="2017-06" db="EMBL/GenBank/DDBJ databases">
        <authorList>
            <person name="Cremers G."/>
        </authorList>
    </citation>
    <scope>NUCLEOTIDE SEQUENCE [LARGE SCALE GENOMIC DNA]</scope>
</reference>
<keyword evidence="1" id="KW-0472">Membrane</keyword>
<feature type="transmembrane region" description="Helical" evidence="1">
    <location>
        <begin position="37"/>
        <end position="56"/>
    </location>
</feature>
<feature type="transmembrane region" description="Helical" evidence="1">
    <location>
        <begin position="177"/>
        <end position="195"/>
    </location>
</feature>
<evidence type="ECO:0000313" key="2">
    <source>
        <dbReference type="EMBL" id="SNQ59377.1"/>
    </source>
</evidence>
<dbReference type="AlphaFoldDB" id="A0A284VJJ3"/>
<feature type="transmembrane region" description="Helical" evidence="1">
    <location>
        <begin position="125"/>
        <end position="142"/>
    </location>
</feature>
<evidence type="ECO:0000313" key="3">
    <source>
        <dbReference type="Proteomes" id="UP000218615"/>
    </source>
</evidence>
<dbReference type="Proteomes" id="UP000218615">
    <property type="component" value="Unassembled WGS sequence"/>
</dbReference>
<gene>
    <name evidence="2" type="ORF">MNV_1170008</name>
</gene>
<keyword evidence="3" id="KW-1185">Reference proteome</keyword>